<dbReference type="PRINTS" id="PR00625">
    <property type="entry name" value="JDOMAIN"/>
</dbReference>
<accession>A0AAE0GMR4</accession>
<dbReference type="PROSITE" id="PS00636">
    <property type="entry name" value="DNAJ_1"/>
    <property type="match status" value="1"/>
</dbReference>
<dbReference type="InterPro" id="IPR050817">
    <property type="entry name" value="DjlA_DnaK_co-chaperone"/>
</dbReference>
<comment type="caution">
    <text evidence="2">The sequence shown here is derived from an EMBL/GenBank/DDBJ whole genome shotgun (WGS) entry which is preliminary data.</text>
</comment>
<dbReference type="InterPro" id="IPR018253">
    <property type="entry name" value="DnaJ_domain_CS"/>
</dbReference>
<evidence type="ECO:0000259" key="1">
    <source>
        <dbReference type="PROSITE" id="PS50076"/>
    </source>
</evidence>
<dbReference type="EMBL" id="LGRX02004235">
    <property type="protein sequence ID" value="KAK3280845.1"/>
    <property type="molecule type" value="Genomic_DNA"/>
</dbReference>
<name>A0AAE0GMR4_9CHLO</name>
<proteinExistence type="predicted"/>
<dbReference type="PROSITE" id="PS50076">
    <property type="entry name" value="DNAJ_2"/>
    <property type="match status" value="1"/>
</dbReference>
<feature type="domain" description="J" evidence="1">
    <location>
        <begin position="35"/>
        <end position="104"/>
    </location>
</feature>
<dbReference type="Proteomes" id="UP001190700">
    <property type="component" value="Unassembled WGS sequence"/>
</dbReference>
<keyword evidence="3" id="KW-1185">Reference proteome</keyword>
<dbReference type="Pfam" id="PF00226">
    <property type="entry name" value="DnaJ"/>
    <property type="match status" value="1"/>
</dbReference>
<organism evidence="2 3">
    <name type="scientific">Cymbomonas tetramitiformis</name>
    <dbReference type="NCBI Taxonomy" id="36881"/>
    <lineage>
        <taxon>Eukaryota</taxon>
        <taxon>Viridiplantae</taxon>
        <taxon>Chlorophyta</taxon>
        <taxon>Pyramimonadophyceae</taxon>
        <taxon>Pyramimonadales</taxon>
        <taxon>Pyramimonadaceae</taxon>
        <taxon>Cymbomonas</taxon>
    </lineage>
</organism>
<dbReference type="Gene3D" id="1.10.287.110">
    <property type="entry name" value="DnaJ domain"/>
    <property type="match status" value="1"/>
</dbReference>
<dbReference type="SUPFAM" id="SSF46565">
    <property type="entry name" value="Chaperone J-domain"/>
    <property type="match status" value="1"/>
</dbReference>
<dbReference type="InterPro" id="IPR036869">
    <property type="entry name" value="J_dom_sf"/>
</dbReference>
<dbReference type="SMART" id="SM00271">
    <property type="entry name" value="DnaJ"/>
    <property type="match status" value="1"/>
</dbReference>
<dbReference type="CDD" id="cd06257">
    <property type="entry name" value="DnaJ"/>
    <property type="match status" value="1"/>
</dbReference>
<sequence>MPPSCTSQEKWQHSRRLSLTVQAFEKPWEASYADSPYDILGITNAATPNEVKSAYRTLARKYHPDVAKSDEENEEAVTERFVRIQAAYDLLMDTERRREYDREHRKSPMASNRMWMQYIEKRKKAFNQRGDQAATTWEFQNKSSLAQKQRYWQQKGDEEVRKQTQKEMKRVEAKWDTTNKHHMLVLKKREKDRQAREAENAKSERLLAMDLLLEEGFELED</sequence>
<dbReference type="AlphaFoldDB" id="A0AAE0GMR4"/>
<protein>
    <recommendedName>
        <fullName evidence="1">J domain-containing protein</fullName>
    </recommendedName>
</protein>
<dbReference type="InterPro" id="IPR001623">
    <property type="entry name" value="DnaJ_domain"/>
</dbReference>
<evidence type="ECO:0000313" key="2">
    <source>
        <dbReference type="EMBL" id="KAK3280845.1"/>
    </source>
</evidence>
<reference evidence="2 3" key="1">
    <citation type="journal article" date="2015" name="Genome Biol. Evol.">
        <title>Comparative Genomics of a Bacterivorous Green Alga Reveals Evolutionary Causalities and Consequences of Phago-Mixotrophic Mode of Nutrition.</title>
        <authorList>
            <person name="Burns J.A."/>
            <person name="Paasch A."/>
            <person name="Narechania A."/>
            <person name="Kim E."/>
        </authorList>
    </citation>
    <scope>NUCLEOTIDE SEQUENCE [LARGE SCALE GENOMIC DNA]</scope>
    <source>
        <strain evidence="2 3">PLY_AMNH</strain>
    </source>
</reference>
<gene>
    <name evidence="2" type="ORF">CYMTET_11330</name>
</gene>
<evidence type="ECO:0000313" key="3">
    <source>
        <dbReference type="Proteomes" id="UP001190700"/>
    </source>
</evidence>
<dbReference type="PANTHER" id="PTHR24074">
    <property type="entry name" value="CO-CHAPERONE PROTEIN DJLA"/>
    <property type="match status" value="1"/>
</dbReference>